<dbReference type="AlphaFoldDB" id="A0A0N8AI91"/>
<keyword evidence="6" id="KW-1185">Reference proteome</keyword>
<dbReference type="GO" id="GO:0016298">
    <property type="term" value="F:lipase activity"/>
    <property type="evidence" value="ECO:0007669"/>
    <property type="project" value="InterPro"/>
</dbReference>
<evidence type="ECO:0000256" key="1">
    <source>
        <dbReference type="ARBA" id="ARBA00004613"/>
    </source>
</evidence>
<dbReference type="GO" id="GO:0005615">
    <property type="term" value="C:extracellular space"/>
    <property type="evidence" value="ECO:0007669"/>
    <property type="project" value="TreeGrafter"/>
</dbReference>
<dbReference type="EMBL" id="LRGB01003123">
    <property type="protein sequence ID" value="KZS04512.1"/>
    <property type="molecule type" value="Genomic_DNA"/>
</dbReference>
<evidence type="ECO:0000313" key="5">
    <source>
        <dbReference type="EMBL" id="KZS04512.1"/>
    </source>
</evidence>
<comment type="similarity">
    <text evidence="2 4">Belongs to the AB hydrolase superfamily. Lipase family.</text>
</comment>
<dbReference type="PRINTS" id="PR00821">
    <property type="entry name" value="TAGLIPASE"/>
</dbReference>
<dbReference type="InterPro" id="IPR013818">
    <property type="entry name" value="Lipase"/>
</dbReference>
<name>A0A0N8AI91_9CRUS</name>
<dbReference type="GO" id="GO:0016042">
    <property type="term" value="P:lipid catabolic process"/>
    <property type="evidence" value="ECO:0007669"/>
    <property type="project" value="TreeGrafter"/>
</dbReference>
<dbReference type="Pfam" id="PF00151">
    <property type="entry name" value="Lipase"/>
    <property type="match status" value="1"/>
</dbReference>
<evidence type="ECO:0000256" key="4">
    <source>
        <dbReference type="RuleBase" id="RU004262"/>
    </source>
</evidence>
<dbReference type="InterPro" id="IPR000734">
    <property type="entry name" value="TAG_lipase"/>
</dbReference>
<dbReference type="InterPro" id="IPR029058">
    <property type="entry name" value="AB_hydrolase_fold"/>
</dbReference>
<evidence type="ECO:0000256" key="3">
    <source>
        <dbReference type="ARBA" id="ARBA00022525"/>
    </source>
</evidence>
<evidence type="ECO:0000256" key="2">
    <source>
        <dbReference type="ARBA" id="ARBA00010701"/>
    </source>
</evidence>
<keyword evidence="3" id="KW-0964">Secreted</keyword>
<dbReference type="Gene3D" id="3.40.50.1820">
    <property type="entry name" value="alpha/beta hydrolase"/>
    <property type="match status" value="1"/>
</dbReference>
<evidence type="ECO:0000313" key="6">
    <source>
        <dbReference type="Proteomes" id="UP000076858"/>
    </source>
</evidence>
<dbReference type="PANTHER" id="PTHR11610">
    <property type="entry name" value="LIPASE"/>
    <property type="match status" value="1"/>
</dbReference>
<dbReference type="FunFam" id="3.40.50.1820:FF:000543">
    <property type="entry name" value="Uncharacterized protein"/>
    <property type="match status" value="1"/>
</dbReference>
<dbReference type="InterPro" id="IPR033906">
    <property type="entry name" value="Lipase_N"/>
</dbReference>
<dbReference type="STRING" id="35525.A0A0N8AI91"/>
<accession>A0A0N8AI91</accession>
<protein>
    <submittedName>
        <fullName evidence="5">Pancreatic lipase-related protein 2</fullName>
    </submittedName>
</protein>
<dbReference type="PANTHER" id="PTHR11610:SF190">
    <property type="entry name" value="VITELLOGENIN-3-LIKE PROTEIN"/>
    <property type="match status" value="1"/>
</dbReference>
<dbReference type="Proteomes" id="UP000076858">
    <property type="component" value="Unassembled WGS sequence"/>
</dbReference>
<proteinExistence type="inferred from homology"/>
<sequence length="322" mass="34638">MKVFQAIVLVSLCAIPYIECKSVGDVNRSDGKADPITFTHFNLWTRNNPTSLQELFIGDIATLAGSNFDTSKPTKVFAHGWRMNGYDNDAVINLRNEFLAKEDCNFVAVDWEELANNINYYSSAANTQPVGSLTGDFLNFLVAQGLDVNQLHVIGFSLGAHVAGKAGAALNGRIPRITGLDPAYPGFSVENTDERLDVTDALFVDVMHTNSASLLDGGLSFPVSIGHVDFWPNGGIVQPGCILTGSDILAIATGCSHSRAYQYFAESINGGRFTSIRCTSYDDFSAALCNGNPQDLMGLPISTSALGDYYLNTFDAAPFSMG</sequence>
<organism evidence="5 6">
    <name type="scientific">Daphnia magna</name>
    <dbReference type="NCBI Taxonomy" id="35525"/>
    <lineage>
        <taxon>Eukaryota</taxon>
        <taxon>Metazoa</taxon>
        <taxon>Ecdysozoa</taxon>
        <taxon>Arthropoda</taxon>
        <taxon>Crustacea</taxon>
        <taxon>Branchiopoda</taxon>
        <taxon>Diplostraca</taxon>
        <taxon>Cladocera</taxon>
        <taxon>Anomopoda</taxon>
        <taxon>Daphniidae</taxon>
        <taxon>Daphnia</taxon>
    </lineage>
</organism>
<comment type="caution">
    <text evidence="5">The sequence shown here is derived from an EMBL/GenBank/DDBJ whole genome shotgun (WGS) entry which is preliminary data.</text>
</comment>
<comment type="subcellular location">
    <subcellularLocation>
        <location evidence="1">Secreted</location>
    </subcellularLocation>
</comment>
<gene>
    <name evidence="5" type="ORF">APZ42_032828</name>
</gene>
<dbReference type="SUPFAM" id="SSF53474">
    <property type="entry name" value="alpha/beta-Hydrolases"/>
    <property type="match status" value="1"/>
</dbReference>
<dbReference type="CDD" id="cd00707">
    <property type="entry name" value="Pancreat_lipase_like"/>
    <property type="match status" value="1"/>
</dbReference>
<reference evidence="5 6" key="1">
    <citation type="submission" date="2016-03" db="EMBL/GenBank/DDBJ databases">
        <title>EvidentialGene: Evidence-directed Construction of Genes on Genomes.</title>
        <authorList>
            <person name="Gilbert D.G."/>
            <person name="Choi J.-H."/>
            <person name="Mockaitis K."/>
            <person name="Colbourne J."/>
            <person name="Pfrender M."/>
        </authorList>
    </citation>
    <scope>NUCLEOTIDE SEQUENCE [LARGE SCALE GENOMIC DNA]</scope>
    <source>
        <strain evidence="5 6">Xinb3</strain>
        <tissue evidence="5">Complete organism</tissue>
    </source>
</reference>
<dbReference type="OrthoDB" id="199913at2759"/>